<dbReference type="InterPro" id="IPR036322">
    <property type="entry name" value="WD40_repeat_dom_sf"/>
</dbReference>
<dbReference type="InterPro" id="IPR019775">
    <property type="entry name" value="WD40_repeat_CS"/>
</dbReference>
<dbReference type="InterPro" id="IPR014906">
    <property type="entry name" value="PRP4-like"/>
</dbReference>
<sequence>MDSGLQSVHLSHSSRPLRHSYANAFPRYSQRRANDIAGASSPTAGLGKSSTSFRAPLTCLHPLAPRTSRGAPSPSMSMHPARQAYVDEENGPTDAMDGIDYASVPLDRNHAMPGAGNEMASDMLAEFERKKRAANLIVPTADRDVRLRLRSLREPVTLFGEGPADRRDRLRALLAQAAEAGGDDAEDVVMEEAEAPADEQEEFYTQGTQSLLDARRDMARYSLPRAKQRIAYQRQEATIPLKAHVQHRNHIKHTLKGFDLYGSQTADRPVSIVRVSPNGQYLAYGTWGGKVALLEIPSLEQKKAYRGGHTERATGIDWLPGATLPGSTVSSGSVNFASGGAGGKVQLWSLDDDKPLRTLEGHSDRVCRLAFHPSGRYLASASDDTTWRLWNVETGQELLTQEGHSKEVYTVSFNQDGSLVASAGLDSIGRVWDVRTGRVIYMLESHIKPIYGLDWSTDGHRLLSGSGDGFMKCWDVRAMRESNSIAANTGGVTDLRWYQGTDGPCSGVSLQPNSDGDFVPKKASTFVVSSGFDKNIQIFSADDWAHCKTLRGHSGPVFSTDVTSDAAWIVSGGKDRTVKLWARDDNSGI</sequence>
<proteinExistence type="predicted"/>
<dbReference type="SMART" id="SM00320">
    <property type="entry name" value="WD40"/>
    <property type="match status" value="7"/>
</dbReference>
<feature type="domain" description="Pre-mRNA processing factor 4 (PRP4)-like" evidence="4">
    <location>
        <begin position="140"/>
        <end position="192"/>
    </location>
</feature>
<evidence type="ECO:0000256" key="2">
    <source>
        <dbReference type="ARBA" id="ARBA00022737"/>
    </source>
</evidence>
<dbReference type="PROSITE" id="PS50294">
    <property type="entry name" value="WD_REPEATS_REGION"/>
    <property type="match status" value="4"/>
</dbReference>
<reference evidence="5" key="1">
    <citation type="submission" date="2018-12" db="EMBL/GenBank/DDBJ databases">
        <authorList>
            <person name="Syme R.A."/>
            <person name="Farfan-Caceres L."/>
            <person name="Lichtenzveig J."/>
        </authorList>
    </citation>
    <scope>NUCLEOTIDE SEQUENCE</scope>
    <source>
        <strain evidence="5">Al4</strain>
    </source>
</reference>
<feature type="repeat" description="WD" evidence="3">
    <location>
        <begin position="443"/>
        <end position="484"/>
    </location>
</feature>
<dbReference type="GO" id="GO:0017070">
    <property type="term" value="F:U6 snRNA binding"/>
    <property type="evidence" value="ECO:0007669"/>
    <property type="project" value="TreeGrafter"/>
</dbReference>
<dbReference type="Proteomes" id="UP000651452">
    <property type="component" value="Unassembled WGS sequence"/>
</dbReference>
<name>A0A8H7JB01_9PLEO</name>
<dbReference type="SUPFAM" id="SSF158230">
    <property type="entry name" value="PRP4-like"/>
    <property type="match status" value="1"/>
</dbReference>
<dbReference type="InterPro" id="IPR015943">
    <property type="entry name" value="WD40/YVTN_repeat-like_dom_sf"/>
</dbReference>
<dbReference type="FunFam" id="2.130.10.10:FF:000698">
    <property type="entry name" value="Putative pre-mRNA splicing factor"/>
    <property type="match status" value="1"/>
</dbReference>
<dbReference type="InterPro" id="IPR020472">
    <property type="entry name" value="WD40_PAC1"/>
</dbReference>
<protein>
    <recommendedName>
        <fullName evidence="4">Pre-mRNA processing factor 4 (PRP4)-like domain-containing protein</fullName>
    </recommendedName>
</protein>
<gene>
    <name evidence="5" type="ORF">EKO04_002214</name>
</gene>
<dbReference type="CDD" id="cd00200">
    <property type="entry name" value="WD40"/>
    <property type="match status" value="1"/>
</dbReference>
<evidence type="ECO:0000313" key="5">
    <source>
        <dbReference type="EMBL" id="KAF9699432.1"/>
    </source>
</evidence>
<dbReference type="InterPro" id="IPR001680">
    <property type="entry name" value="WD40_rpt"/>
</dbReference>
<feature type="repeat" description="WD" evidence="3">
    <location>
        <begin position="401"/>
        <end position="442"/>
    </location>
</feature>
<keyword evidence="6" id="KW-1185">Reference proteome</keyword>
<comment type="caution">
    <text evidence="5">The sequence shown here is derived from an EMBL/GenBank/DDBJ whole genome shotgun (WGS) entry which is preliminary data.</text>
</comment>
<dbReference type="PANTHER" id="PTHR19846">
    <property type="entry name" value="WD40 REPEAT PROTEIN"/>
    <property type="match status" value="1"/>
</dbReference>
<accession>A0A8H7JB01</accession>
<keyword evidence="1 3" id="KW-0853">WD repeat</keyword>
<feature type="repeat" description="WD" evidence="3">
    <location>
        <begin position="359"/>
        <end position="400"/>
    </location>
</feature>
<evidence type="ECO:0000256" key="3">
    <source>
        <dbReference type="PROSITE-ProRule" id="PRU00221"/>
    </source>
</evidence>
<dbReference type="SUPFAM" id="SSF50978">
    <property type="entry name" value="WD40 repeat-like"/>
    <property type="match status" value="1"/>
</dbReference>
<dbReference type="SMART" id="SM00500">
    <property type="entry name" value="SFM"/>
    <property type="match status" value="1"/>
</dbReference>
<dbReference type="PROSITE" id="PS00678">
    <property type="entry name" value="WD_REPEATS_1"/>
    <property type="match status" value="1"/>
</dbReference>
<dbReference type="GO" id="GO:0000398">
    <property type="term" value="P:mRNA splicing, via spliceosome"/>
    <property type="evidence" value="ECO:0007669"/>
    <property type="project" value="TreeGrafter"/>
</dbReference>
<reference evidence="5" key="2">
    <citation type="submission" date="2020-09" db="EMBL/GenBank/DDBJ databases">
        <title>Reference genome assembly for Australian Ascochyta lentis isolate Al4.</title>
        <authorList>
            <person name="Lee R.C."/>
            <person name="Farfan-Caceres L.M."/>
            <person name="Debler J.W."/>
            <person name="Williams A.H."/>
            <person name="Henares B.M."/>
        </authorList>
    </citation>
    <scope>NUCLEOTIDE SEQUENCE</scope>
    <source>
        <strain evidence="5">Al4</strain>
    </source>
</reference>
<dbReference type="GO" id="GO:0046540">
    <property type="term" value="C:U4/U6 x U5 tri-snRNP complex"/>
    <property type="evidence" value="ECO:0007669"/>
    <property type="project" value="TreeGrafter"/>
</dbReference>
<dbReference type="Pfam" id="PF08799">
    <property type="entry name" value="PRP4"/>
    <property type="match status" value="1"/>
</dbReference>
<dbReference type="GO" id="GO:0030621">
    <property type="term" value="F:U4 snRNA binding"/>
    <property type="evidence" value="ECO:0007669"/>
    <property type="project" value="TreeGrafter"/>
</dbReference>
<feature type="repeat" description="WD" evidence="3">
    <location>
        <begin position="550"/>
        <end position="589"/>
    </location>
</feature>
<dbReference type="Gene3D" id="2.130.10.10">
    <property type="entry name" value="YVTN repeat-like/Quinoprotein amine dehydrogenase"/>
    <property type="match status" value="3"/>
</dbReference>
<dbReference type="PRINTS" id="PR00320">
    <property type="entry name" value="GPROTEINBRPT"/>
</dbReference>
<evidence type="ECO:0000256" key="1">
    <source>
        <dbReference type="ARBA" id="ARBA00022574"/>
    </source>
</evidence>
<dbReference type="Gene3D" id="4.10.280.110">
    <property type="entry name" value="Pre-mRNA processing factor 4 domain"/>
    <property type="match status" value="1"/>
</dbReference>
<dbReference type="AlphaFoldDB" id="A0A8H7JB01"/>
<dbReference type="OrthoDB" id="540662at2759"/>
<dbReference type="InterPro" id="IPR036285">
    <property type="entry name" value="PRP4-like_sf"/>
</dbReference>
<keyword evidence="2" id="KW-0677">Repeat</keyword>
<dbReference type="PROSITE" id="PS50082">
    <property type="entry name" value="WD_REPEATS_2"/>
    <property type="match status" value="4"/>
</dbReference>
<dbReference type="Pfam" id="PF00400">
    <property type="entry name" value="WD40"/>
    <property type="match status" value="4"/>
</dbReference>
<organism evidence="5 6">
    <name type="scientific">Ascochyta lentis</name>
    <dbReference type="NCBI Taxonomy" id="205686"/>
    <lineage>
        <taxon>Eukaryota</taxon>
        <taxon>Fungi</taxon>
        <taxon>Dikarya</taxon>
        <taxon>Ascomycota</taxon>
        <taxon>Pezizomycotina</taxon>
        <taxon>Dothideomycetes</taxon>
        <taxon>Pleosporomycetidae</taxon>
        <taxon>Pleosporales</taxon>
        <taxon>Pleosporineae</taxon>
        <taxon>Didymellaceae</taxon>
        <taxon>Ascochyta</taxon>
    </lineage>
</organism>
<evidence type="ECO:0000313" key="6">
    <source>
        <dbReference type="Proteomes" id="UP000651452"/>
    </source>
</evidence>
<dbReference type="PANTHER" id="PTHR19846:SF0">
    <property type="entry name" value="PRE-MRNA PROCESSING FACTOR 4"/>
    <property type="match status" value="1"/>
</dbReference>
<evidence type="ECO:0000259" key="4">
    <source>
        <dbReference type="SMART" id="SM00500"/>
    </source>
</evidence>
<dbReference type="EMBL" id="RZGK01000004">
    <property type="protein sequence ID" value="KAF9699432.1"/>
    <property type="molecule type" value="Genomic_DNA"/>
</dbReference>